<dbReference type="EMBL" id="CABFNP030001261">
    <property type="protein sequence ID" value="CAI6094964.1"/>
    <property type="molecule type" value="Genomic_DNA"/>
</dbReference>
<accession>A0AA35Q8P9</accession>
<gene>
    <name evidence="3" type="ORF">CCHLO57077_00007569</name>
</gene>
<feature type="compositionally biased region" description="Polar residues" evidence="1">
    <location>
        <begin position="43"/>
        <end position="55"/>
    </location>
</feature>
<dbReference type="AlphaFoldDB" id="A0AA35Q8P9"/>
<keyword evidence="2" id="KW-1133">Transmembrane helix</keyword>
<sequence>MSDGGQYETPEIVTKWYRAGNLAKVASSEGAKDLFPEEETESNDTWPETGSNNASLEPDEDNTKPLSAGAFVGREAGIAAIAALLFFLLRKKKHSSLSHHSQTEYSPAYNQSPHSSTMAKYPPELNNDGERFELSAPRRFVELPIQP</sequence>
<evidence type="ECO:0000256" key="2">
    <source>
        <dbReference type="SAM" id="Phobius"/>
    </source>
</evidence>
<proteinExistence type="predicted"/>
<name>A0AA35Q8P9_9HYPO</name>
<organism evidence="3 4">
    <name type="scientific">Clonostachys chloroleuca</name>
    <dbReference type="NCBI Taxonomy" id="1926264"/>
    <lineage>
        <taxon>Eukaryota</taxon>
        <taxon>Fungi</taxon>
        <taxon>Dikarya</taxon>
        <taxon>Ascomycota</taxon>
        <taxon>Pezizomycotina</taxon>
        <taxon>Sordariomycetes</taxon>
        <taxon>Hypocreomycetidae</taxon>
        <taxon>Hypocreales</taxon>
        <taxon>Bionectriaceae</taxon>
        <taxon>Clonostachys</taxon>
    </lineage>
</organism>
<feature type="compositionally biased region" description="Polar residues" evidence="1">
    <location>
        <begin position="103"/>
        <end position="118"/>
    </location>
</feature>
<reference evidence="3" key="1">
    <citation type="submission" date="2023-01" db="EMBL/GenBank/DDBJ databases">
        <authorList>
            <person name="Piombo E."/>
        </authorList>
    </citation>
    <scope>NUCLEOTIDE SEQUENCE</scope>
</reference>
<evidence type="ECO:0000256" key="1">
    <source>
        <dbReference type="SAM" id="MobiDB-lite"/>
    </source>
</evidence>
<keyword evidence="2" id="KW-0472">Membrane</keyword>
<evidence type="ECO:0000313" key="3">
    <source>
        <dbReference type="EMBL" id="CAI6094964.1"/>
    </source>
</evidence>
<protein>
    <submittedName>
        <fullName evidence="3">Uncharacterized protein</fullName>
    </submittedName>
</protein>
<evidence type="ECO:0000313" key="4">
    <source>
        <dbReference type="Proteomes" id="UP001160390"/>
    </source>
</evidence>
<comment type="caution">
    <text evidence="3">The sequence shown here is derived from an EMBL/GenBank/DDBJ whole genome shotgun (WGS) entry which is preliminary data.</text>
</comment>
<dbReference type="Proteomes" id="UP001160390">
    <property type="component" value="Unassembled WGS sequence"/>
</dbReference>
<feature type="region of interest" description="Disordered" evidence="1">
    <location>
        <begin position="27"/>
        <end position="68"/>
    </location>
</feature>
<keyword evidence="2" id="KW-0812">Transmembrane</keyword>
<feature type="transmembrane region" description="Helical" evidence="2">
    <location>
        <begin position="66"/>
        <end position="89"/>
    </location>
</feature>
<feature type="region of interest" description="Disordered" evidence="1">
    <location>
        <begin position="97"/>
        <end position="133"/>
    </location>
</feature>
<keyword evidence="4" id="KW-1185">Reference proteome</keyword>